<feature type="non-terminal residue" evidence="1">
    <location>
        <position position="1"/>
    </location>
</feature>
<reference evidence="1" key="1">
    <citation type="journal article" date="2014" name="Front. Microbiol.">
        <title>High frequency of phylogenetically diverse reductive dehalogenase-homologous genes in deep subseafloor sedimentary metagenomes.</title>
        <authorList>
            <person name="Kawai M."/>
            <person name="Futagami T."/>
            <person name="Toyoda A."/>
            <person name="Takaki Y."/>
            <person name="Nishi S."/>
            <person name="Hori S."/>
            <person name="Arai W."/>
            <person name="Tsubouchi T."/>
            <person name="Morono Y."/>
            <person name="Uchiyama I."/>
            <person name="Ito T."/>
            <person name="Fujiyama A."/>
            <person name="Inagaki F."/>
            <person name="Takami H."/>
        </authorList>
    </citation>
    <scope>NUCLEOTIDE SEQUENCE</scope>
    <source>
        <strain evidence="1">Expedition CK06-06</strain>
    </source>
</reference>
<dbReference type="EMBL" id="BART01037198">
    <property type="protein sequence ID" value="GAH05984.1"/>
    <property type="molecule type" value="Genomic_DNA"/>
</dbReference>
<accession>X1DLY7</accession>
<protein>
    <recommendedName>
        <fullName evidence="2">EF-hand domain-containing protein</fullName>
    </recommendedName>
</protein>
<sequence>GDNDNNIPDPKEPVAINPPQEWYDGLNAKHEFMTASKKYKYPDNVKDIFFRYLISGDGIIPPQEMLLLLHPKIKEVEEKKFKKREQEFMRTVWEDLLYDMPIETIGDFIEKMVYYERLDKDVVSKIFTK</sequence>
<evidence type="ECO:0000313" key="1">
    <source>
        <dbReference type="EMBL" id="GAH05984.1"/>
    </source>
</evidence>
<comment type="caution">
    <text evidence="1">The sequence shown here is derived from an EMBL/GenBank/DDBJ whole genome shotgun (WGS) entry which is preliminary data.</text>
</comment>
<name>X1DLY7_9ZZZZ</name>
<dbReference type="AlphaFoldDB" id="X1DLY7"/>
<organism evidence="1">
    <name type="scientific">marine sediment metagenome</name>
    <dbReference type="NCBI Taxonomy" id="412755"/>
    <lineage>
        <taxon>unclassified sequences</taxon>
        <taxon>metagenomes</taxon>
        <taxon>ecological metagenomes</taxon>
    </lineage>
</organism>
<evidence type="ECO:0008006" key="2">
    <source>
        <dbReference type="Google" id="ProtNLM"/>
    </source>
</evidence>
<gene>
    <name evidence="1" type="ORF">S01H4_62358</name>
</gene>
<proteinExistence type="predicted"/>